<protein>
    <submittedName>
        <fullName evidence="6">LysR family transcriptional regulator</fullName>
    </submittedName>
</protein>
<dbReference type="InterPro" id="IPR050950">
    <property type="entry name" value="HTH-type_LysR_regulators"/>
</dbReference>
<dbReference type="InterPro" id="IPR000847">
    <property type="entry name" value="LysR_HTH_N"/>
</dbReference>
<comment type="caution">
    <text evidence="6">The sequence shown here is derived from an EMBL/GenBank/DDBJ whole genome shotgun (WGS) entry which is preliminary data.</text>
</comment>
<dbReference type="SUPFAM" id="SSF46785">
    <property type="entry name" value="Winged helix' DNA-binding domain"/>
    <property type="match status" value="1"/>
</dbReference>
<proteinExistence type="inferred from homology"/>
<name>A0ABT3Z534_9HYPH</name>
<reference evidence="6" key="1">
    <citation type="submission" date="2022-10" db="EMBL/GenBank/DDBJ databases">
        <title>Hoeflea sp. G2-23, isolated from marine algae.</title>
        <authorList>
            <person name="Kristyanto S."/>
            <person name="Kim J.M."/>
            <person name="Jeon C.O."/>
        </authorList>
    </citation>
    <scope>NUCLEOTIDE SEQUENCE</scope>
    <source>
        <strain evidence="6">G2-23</strain>
    </source>
</reference>
<dbReference type="Pfam" id="PF03466">
    <property type="entry name" value="LysR_substrate"/>
    <property type="match status" value="1"/>
</dbReference>
<organism evidence="6 7">
    <name type="scientific">Hoeflea algicola</name>
    <dbReference type="NCBI Taxonomy" id="2983763"/>
    <lineage>
        <taxon>Bacteria</taxon>
        <taxon>Pseudomonadati</taxon>
        <taxon>Pseudomonadota</taxon>
        <taxon>Alphaproteobacteria</taxon>
        <taxon>Hyphomicrobiales</taxon>
        <taxon>Rhizobiaceae</taxon>
        <taxon>Hoeflea</taxon>
    </lineage>
</organism>
<sequence>MIIFCKYNLHEFQATLTIRILRTLVAVHEHGTFSAAAKAVFLTHAAVSQQMKALETDWGIKIFDRTKRTPELTPMGRALVARAKDVIAAYDGLVPGILGEESLRGMVRLGAVPTTLTGLVPLTISSLKHAFPALMVSVTPGLTNALLHEVERGSLDAAITSRPEVLPRNLAWLDVAEEPLELLVSPDIECNDPLELLRTEPFIRFSRHAVVGERIERWLQDRGIEVNESMELESLEAISSMVLANLGVSIAPRPCVQHMLPRPLKHLPLDLGNLYRTIGLASRNDNVRPRAIREIHQRLLDAVALGTFNPDTLKRAIEG</sequence>
<accession>A0ABT3Z534</accession>
<gene>
    <name evidence="6" type="ORF">OEG84_03755</name>
</gene>
<evidence type="ECO:0000313" key="6">
    <source>
        <dbReference type="EMBL" id="MCY0146852.1"/>
    </source>
</evidence>
<evidence type="ECO:0000259" key="5">
    <source>
        <dbReference type="PROSITE" id="PS50931"/>
    </source>
</evidence>
<feature type="domain" description="HTH lysR-type" evidence="5">
    <location>
        <begin position="16"/>
        <end position="73"/>
    </location>
</feature>
<dbReference type="InterPro" id="IPR036390">
    <property type="entry name" value="WH_DNA-bd_sf"/>
</dbReference>
<dbReference type="Pfam" id="PF00126">
    <property type="entry name" value="HTH_1"/>
    <property type="match status" value="1"/>
</dbReference>
<dbReference type="InterPro" id="IPR036388">
    <property type="entry name" value="WH-like_DNA-bd_sf"/>
</dbReference>
<keyword evidence="4" id="KW-0804">Transcription</keyword>
<evidence type="ECO:0000256" key="4">
    <source>
        <dbReference type="ARBA" id="ARBA00023163"/>
    </source>
</evidence>
<dbReference type="InterPro" id="IPR005119">
    <property type="entry name" value="LysR_subst-bd"/>
</dbReference>
<keyword evidence="7" id="KW-1185">Reference proteome</keyword>
<dbReference type="PROSITE" id="PS50931">
    <property type="entry name" value="HTH_LYSR"/>
    <property type="match status" value="1"/>
</dbReference>
<evidence type="ECO:0000256" key="2">
    <source>
        <dbReference type="ARBA" id="ARBA00023015"/>
    </source>
</evidence>
<dbReference type="SUPFAM" id="SSF53850">
    <property type="entry name" value="Periplasmic binding protein-like II"/>
    <property type="match status" value="1"/>
</dbReference>
<evidence type="ECO:0000256" key="1">
    <source>
        <dbReference type="ARBA" id="ARBA00009437"/>
    </source>
</evidence>
<evidence type="ECO:0000256" key="3">
    <source>
        <dbReference type="ARBA" id="ARBA00023125"/>
    </source>
</evidence>
<dbReference type="Gene3D" id="1.10.10.10">
    <property type="entry name" value="Winged helix-like DNA-binding domain superfamily/Winged helix DNA-binding domain"/>
    <property type="match status" value="1"/>
</dbReference>
<keyword evidence="3" id="KW-0238">DNA-binding</keyword>
<evidence type="ECO:0000313" key="7">
    <source>
        <dbReference type="Proteomes" id="UP001073227"/>
    </source>
</evidence>
<comment type="similarity">
    <text evidence="1">Belongs to the LysR transcriptional regulatory family.</text>
</comment>
<dbReference type="EMBL" id="JAOVZR010000001">
    <property type="protein sequence ID" value="MCY0146852.1"/>
    <property type="molecule type" value="Genomic_DNA"/>
</dbReference>
<dbReference type="Proteomes" id="UP001073227">
    <property type="component" value="Unassembled WGS sequence"/>
</dbReference>
<dbReference type="RefSeq" id="WP_267652491.1">
    <property type="nucleotide sequence ID" value="NZ_JAOVZR010000001.1"/>
</dbReference>
<keyword evidence="2" id="KW-0805">Transcription regulation</keyword>
<dbReference type="Gene3D" id="3.40.190.10">
    <property type="entry name" value="Periplasmic binding protein-like II"/>
    <property type="match status" value="2"/>
</dbReference>
<dbReference type="PANTHER" id="PTHR30419">
    <property type="entry name" value="HTH-TYPE TRANSCRIPTIONAL REGULATOR YBHD"/>
    <property type="match status" value="1"/>
</dbReference>